<sequence length="366" mass="41107">MEGIVNAPKDSPAPEVVTPRFSVATNWKISHKWKIHRYTTEATRGKRLTSPPFTWQIGDSRALWSFSLVIPDRTYAQGGRAQLYLNSLTDSSQRYTTRIKVRVRCKNANKVTRIESNGKSVSVVLPADHVPINLDLHSLAMAHPKKSITIVTEVMIMKTSASGKKNRIKNIEKPIGLGIDLSDAFDLPGSYSDFKVVVGIREFAVHRLVLSRASDVFARMFEIKMSECQTGQVVIEDLEPHIVEMMLRFMYSRKAPDLKDVETGISLYEAADKYQITDLVSICAAFLSESLNVITFPQLVVLTNGTMHTEDGLKSTVIKYLETNAAMILNSSQWHSFQEQNASLAYNMLKDTLIEGGRKRKHDDIS</sequence>
<dbReference type="SMART" id="SM00225">
    <property type="entry name" value="BTB"/>
    <property type="match status" value="1"/>
</dbReference>
<dbReference type="Gene3D" id="3.30.710.10">
    <property type="entry name" value="Potassium Channel Kv1.1, Chain A"/>
    <property type="match status" value="1"/>
</dbReference>
<comment type="caution">
    <text evidence="2">The sequence shown here is derived from an EMBL/GenBank/DDBJ whole genome shotgun (WGS) entry which is preliminary data.</text>
</comment>
<dbReference type="SUPFAM" id="SSF54695">
    <property type="entry name" value="POZ domain"/>
    <property type="match status" value="1"/>
</dbReference>
<organism evidence="2 3">
    <name type="scientific">Ramazzottius varieornatus</name>
    <name type="common">Water bear</name>
    <name type="synonym">Tardigrade</name>
    <dbReference type="NCBI Taxonomy" id="947166"/>
    <lineage>
        <taxon>Eukaryota</taxon>
        <taxon>Metazoa</taxon>
        <taxon>Ecdysozoa</taxon>
        <taxon>Tardigrada</taxon>
        <taxon>Eutardigrada</taxon>
        <taxon>Parachela</taxon>
        <taxon>Hypsibioidea</taxon>
        <taxon>Ramazzottiidae</taxon>
        <taxon>Ramazzottius</taxon>
    </lineage>
</organism>
<dbReference type="PANTHER" id="PTHR24413">
    <property type="entry name" value="SPECKLE-TYPE POZ PROTEIN"/>
    <property type="match status" value="1"/>
</dbReference>
<dbReference type="PROSITE" id="PS50097">
    <property type="entry name" value="BTB"/>
    <property type="match status" value="1"/>
</dbReference>
<gene>
    <name evidence="2" type="primary">RvY_15551-1</name>
    <name evidence="2" type="synonym">RvY_15551.1</name>
    <name evidence="2" type="ORF">RvY_15551</name>
</gene>
<reference evidence="2 3" key="1">
    <citation type="journal article" date="2016" name="Nat. Commun.">
        <title>Extremotolerant tardigrade genome and improved radiotolerance of human cultured cells by tardigrade-unique protein.</title>
        <authorList>
            <person name="Hashimoto T."/>
            <person name="Horikawa D.D."/>
            <person name="Saito Y."/>
            <person name="Kuwahara H."/>
            <person name="Kozuka-Hata H."/>
            <person name="Shin-I T."/>
            <person name="Minakuchi Y."/>
            <person name="Ohishi K."/>
            <person name="Motoyama A."/>
            <person name="Aizu T."/>
            <person name="Enomoto A."/>
            <person name="Kondo K."/>
            <person name="Tanaka S."/>
            <person name="Hara Y."/>
            <person name="Koshikawa S."/>
            <person name="Sagara H."/>
            <person name="Miura T."/>
            <person name="Yokobori S."/>
            <person name="Miyagawa K."/>
            <person name="Suzuki Y."/>
            <person name="Kubo T."/>
            <person name="Oyama M."/>
            <person name="Kohara Y."/>
            <person name="Fujiyama A."/>
            <person name="Arakawa K."/>
            <person name="Katayama T."/>
            <person name="Toyoda A."/>
            <person name="Kunieda T."/>
        </authorList>
    </citation>
    <scope>NUCLEOTIDE SEQUENCE [LARGE SCALE GENOMIC DNA]</scope>
    <source>
        <strain evidence="2 3">YOKOZUNA-1</strain>
    </source>
</reference>
<evidence type="ECO:0000313" key="3">
    <source>
        <dbReference type="Proteomes" id="UP000186922"/>
    </source>
</evidence>
<dbReference type="OrthoDB" id="10249567at2759"/>
<dbReference type="AlphaFoldDB" id="A0A1D1VWI1"/>
<dbReference type="Pfam" id="PF00651">
    <property type="entry name" value="BTB"/>
    <property type="match status" value="1"/>
</dbReference>
<dbReference type="CDD" id="cd18186">
    <property type="entry name" value="BTB_POZ_ZBTB_KLHL-like"/>
    <property type="match status" value="1"/>
</dbReference>
<dbReference type="EMBL" id="BDGG01000012">
    <property type="protein sequence ID" value="GAV05411.1"/>
    <property type="molecule type" value="Genomic_DNA"/>
</dbReference>
<evidence type="ECO:0000259" key="1">
    <source>
        <dbReference type="PROSITE" id="PS50097"/>
    </source>
</evidence>
<feature type="domain" description="BTB" evidence="1">
    <location>
        <begin position="192"/>
        <end position="254"/>
    </location>
</feature>
<protein>
    <recommendedName>
        <fullName evidence="1">BTB domain-containing protein</fullName>
    </recommendedName>
</protein>
<dbReference type="InterPro" id="IPR000210">
    <property type="entry name" value="BTB/POZ_dom"/>
</dbReference>
<evidence type="ECO:0000313" key="2">
    <source>
        <dbReference type="EMBL" id="GAV05411.1"/>
    </source>
</evidence>
<dbReference type="InterPro" id="IPR011333">
    <property type="entry name" value="SKP1/BTB/POZ_sf"/>
</dbReference>
<accession>A0A1D1VWI1</accession>
<keyword evidence="3" id="KW-1185">Reference proteome</keyword>
<proteinExistence type="predicted"/>
<name>A0A1D1VWI1_RAMVA</name>
<dbReference type="STRING" id="947166.A0A1D1VWI1"/>
<dbReference type="Proteomes" id="UP000186922">
    <property type="component" value="Unassembled WGS sequence"/>
</dbReference>